<dbReference type="PIRSF" id="PIRSF017388">
    <property type="entry name" value="Esterase_lipase"/>
    <property type="match status" value="1"/>
</dbReference>
<evidence type="ECO:0000313" key="2">
    <source>
        <dbReference type="Proteomes" id="UP000217696"/>
    </source>
</evidence>
<sequence length="251" mass="28451">MKSKRRSPEAFTYEGGEKGILLIHGFTGSTAELQPMGHYFQRLGYTVHAPLLAGHGTSPEEMAKTRWPDWWRSVQEGYESLKQAGCSTIAIAGLSMGGLLALRVAHQYPVVAAIAMNAPIEVRDKRIRWARYARYVKPYIPRRGKKPDHIESGMIPYDRDPVVCIASLWDFISTVKKELSYITVPTLVMQSEQDETIEPASADYIYEQIRSDYKEIQRYAKSGHIITLDKEREHVFSDAAAFLDRIQGKEA</sequence>
<dbReference type="InterPro" id="IPR029058">
    <property type="entry name" value="AB_hydrolase_fold"/>
</dbReference>
<accession>A0A0U5B076</accession>
<dbReference type="Gene3D" id="3.40.50.1820">
    <property type="entry name" value="alpha/beta hydrolase"/>
    <property type="match status" value="1"/>
</dbReference>
<keyword evidence="2" id="KW-1185">Reference proteome</keyword>
<dbReference type="InterPro" id="IPR012354">
    <property type="entry name" value="Esterase_lipase"/>
</dbReference>
<dbReference type="Proteomes" id="UP000217696">
    <property type="component" value="Chromosome"/>
</dbReference>
<keyword evidence="1" id="KW-0378">Hydrolase</keyword>
<dbReference type="PANTHER" id="PTHR11614">
    <property type="entry name" value="PHOSPHOLIPASE-RELATED"/>
    <property type="match status" value="1"/>
</dbReference>
<dbReference type="AlphaFoldDB" id="A0A0U5B076"/>
<evidence type="ECO:0000313" key="1">
    <source>
        <dbReference type="EMBL" id="BAU26639.1"/>
    </source>
</evidence>
<proteinExistence type="predicted"/>
<dbReference type="EMBL" id="AP017312">
    <property type="protein sequence ID" value="BAU26639.1"/>
    <property type="molecule type" value="Genomic_DNA"/>
</dbReference>
<dbReference type="GO" id="GO:0106435">
    <property type="term" value="F:carboxylesterase activity"/>
    <property type="evidence" value="ECO:0007669"/>
    <property type="project" value="UniProtKB-EC"/>
</dbReference>
<dbReference type="Pfam" id="PF12146">
    <property type="entry name" value="Hydrolase_4"/>
    <property type="match status" value="1"/>
</dbReference>
<protein>
    <submittedName>
        <fullName evidence="1">Carboxylesterase</fullName>
        <ecNumber evidence="1">3.1.1.1</ecNumber>
    </submittedName>
</protein>
<organism evidence="1 2">
    <name type="scientific">Aneurinibacillus soli</name>
    <dbReference type="NCBI Taxonomy" id="1500254"/>
    <lineage>
        <taxon>Bacteria</taxon>
        <taxon>Bacillati</taxon>
        <taxon>Bacillota</taxon>
        <taxon>Bacilli</taxon>
        <taxon>Bacillales</taxon>
        <taxon>Paenibacillaceae</taxon>
        <taxon>Aneurinibacillus group</taxon>
        <taxon>Aneurinibacillus</taxon>
    </lineage>
</organism>
<dbReference type="RefSeq" id="WP_157737775.1">
    <property type="nucleotide sequence ID" value="NZ_AP017312.1"/>
</dbReference>
<gene>
    <name evidence="1" type="primary">est</name>
    <name evidence="1" type="ORF">CB4_00780</name>
</gene>
<dbReference type="InterPro" id="IPR022742">
    <property type="entry name" value="Hydrolase_4"/>
</dbReference>
<dbReference type="KEGG" id="asoc:CB4_00780"/>
<dbReference type="SUPFAM" id="SSF53474">
    <property type="entry name" value="alpha/beta-Hydrolases"/>
    <property type="match status" value="1"/>
</dbReference>
<name>A0A0U5B076_9BACL</name>
<dbReference type="InterPro" id="IPR051044">
    <property type="entry name" value="MAG_DAG_Lipase"/>
</dbReference>
<reference evidence="1 2" key="1">
    <citation type="submission" date="2015-12" db="EMBL/GenBank/DDBJ databases">
        <title>Genome sequence of Aneurinibacillus soli.</title>
        <authorList>
            <person name="Lee J.S."/>
            <person name="Lee K.C."/>
            <person name="Kim K.K."/>
            <person name="Lee B.W."/>
        </authorList>
    </citation>
    <scope>NUCLEOTIDE SEQUENCE [LARGE SCALE GENOMIC DNA]</scope>
    <source>
        <strain evidence="1 2">CB4</strain>
    </source>
</reference>
<dbReference type="EC" id="3.1.1.1" evidence="1"/>